<dbReference type="PANTHER" id="PTHR39405:SF1">
    <property type="entry name" value="DSC E3 UBIQUITIN LIGASE COMPLEX SUBUNIT 4"/>
    <property type="match status" value="1"/>
</dbReference>
<evidence type="ECO:0000259" key="2">
    <source>
        <dbReference type="Pfam" id="PF08508"/>
    </source>
</evidence>
<evidence type="ECO:0000313" key="4">
    <source>
        <dbReference type="Proteomes" id="UP000011064"/>
    </source>
</evidence>
<sequence length="321" mass="33370">MNDESASAPDAGPADPQLPPSNDAAAATPATTPAATPPPAVAGIDDNSPAARRRRRIFIQTKKKAEFIHDILVNLDVLIYAELCFMYYNDCSLFRFLLRSITQLVFLSPAAKPPPIPGPRPYIPALLSTNTLCAFLHLVTARPSGSELTRGYLHGGIIVDFIGQRAPSTKAVLVGLDILILLLQLVMLSVHVEEAVLKAALANRDGMTAYIAAGGTGVDGAERGAGDLEMGTGTQGGEMGVEMEMQDLSAPEGAGAEERDVLLAERMRRAEEGGDAGVVDAFYTGNVVVGTFDVVGTVRALWGGGGGGWEGAGDGGADGGI</sequence>
<dbReference type="Pfam" id="PF08508">
    <property type="entry name" value="DUF1746"/>
    <property type="match status" value="1"/>
</dbReference>
<organism evidence="3 4">
    <name type="scientific">Pseudogymnoascus destructans (strain ATCC MYA-4855 / 20631-21)</name>
    <name type="common">Bat white-nose syndrome fungus</name>
    <name type="synonym">Geomyces destructans</name>
    <dbReference type="NCBI Taxonomy" id="658429"/>
    <lineage>
        <taxon>Eukaryota</taxon>
        <taxon>Fungi</taxon>
        <taxon>Dikarya</taxon>
        <taxon>Ascomycota</taxon>
        <taxon>Pezizomycotina</taxon>
        <taxon>Leotiomycetes</taxon>
        <taxon>Thelebolales</taxon>
        <taxon>Thelebolaceae</taxon>
        <taxon>Pseudogymnoascus</taxon>
    </lineage>
</organism>
<gene>
    <name evidence="3" type="ORF">GMDG_04736</name>
</gene>
<accession>L8GBU0</accession>
<reference evidence="4" key="1">
    <citation type="submission" date="2010-09" db="EMBL/GenBank/DDBJ databases">
        <title>The genome sequence of Geomyces destructans 20631-21.</title>
        <authorList>
            <consortium name="The Broad Institute Genome Sequencing Platform"/>
            <person name="Cuomo C.A."/>
            <person name="Blehert D.S."/>
            <person name="Lorch J.M."/>
            <person name="Young S.K."/>
            <person name="Zeng Q."/>
            <person name="Gargeya S."/>
            <person name="Fitzgerald M."/>
            <person name="Haas B."/>
            <person name="Abouelleil A."/>
            <person name="Alvarado L."/>
            <person name="Arachchi H.M."/>
            <person name="Berlin A."/>
            <person name="Brown A."/>
            <person name="Chapman S.B."/>
            <person name="Chen Z."/>
            <person name="Dunbar C."/>
            <person name="Freedman E."/>
            <person name="Gearin G."/>
            <person name="Gellesch M."/>
            <person name="Goldberg J."/>
            <person name="Griggs A."/>
            <person name="Gujja S."/>
            <person name="Heiman D."/>
            <person name="Howarth C."/>
            <person name="Larson L."/>
            <person name="Lui A."/>
            <person name="MacDonald P.J.P."/>
            <person name="Montmayeur A."/>
            <person name="Murphy C."/>
            <person name="Neiman D."/>
            <person name="Pearson M."/>
            <person name="Priest M."/>
            <person name="Roberts A."/>
            <person name="Saif S."/>
            <person name="Shea T."/>
            <person name="Shenoy N."/>
            <person name="Sisk P."/>
            <person name="Stolte C."/>
            <person name="Sykes S."/>
            <person name="Wortman J."/>
            <person name="Nusbaum C."/>
            <person name="Birren B."/>
        </authorList>
    </citation>
    <scope>NUCLEOTIDE SEQUENCE [LARGE SCALE GENOMIC DNA]</scope>
    <source>
        <strain evidence="4">ATCC MYA-4855 / 20631-21</strain>
    </source>
</reference>
<evidence type="ECO:0000256" key="1">
    <source>
        <dbReference type="SAM" id="MobiDB-lite"/>
    </source>
</evidence>
<dbReference type="VEuPathDB" id="FungiDB:GMDG_04736"/>
<feature type="compositionally biased region" description="Low complexity" evidence="1">
    <location>
        <begin position="24"/>
        <end position="34"/>
    </location>
</feature>
<dbReference type="EMBL" id="GL573257">
    <property type="protein sequence ID" value="ELR10354.1"/>
    <property type="molecule type" value="Genomic_DNA"/>
</dbReference>
<dbReference type="HOGENOM" id="CLU_052067_0_0_1"/>
<proteinExistence type="predicted"/>
<keyword evidence="4" id="KW-1185">Reference proteome</keyword>
<dbReference type="InterPro" id="IPR038967">
    <property type="entry name" value="Dsc4-like"/>
</dbReference>
<dbReference type="STRING" id="658429.L8GBU0"/>
<dbReference type="GO" id="GO:0032933">
    <property type="term" value="P:SREBP signaling pathway"/>
    <property type="evidence" value="ECO:0007669"/>
    <property type="project" value="InterPro"/>
</dbReference>
<dbReference type="InterPro" id="IPR013715">
    <property type="entry name" value="DUF1746"/>
</dbReference>
<feature type="compositionally biased region" description="Low complexity" evidence="1">
    <location>
        <begin position="1"/>
        <end position="15"/>
    </location>
</feature>
<dbReference type="GO" id="GO:0044695">
    <property type="term" value="C:Dsc E3 ubiquitin ligase complex"/>
    <property type="evidence" value="ECO:0007669"/>
    <property type="project" value="InterPro"/>
</dbReference>
<dbReference type="Proteomes" id="UP000011064">
    <property type="component" value="Unassembled WGS sequence"/>
</dbReference>
<feature type="region of interest" description="Disordered" evidence="1">
    <location>
        <begin position="1"/>
        <end position="46"/>
    </location>
</feature>
<protein>
    <recommendedName>
        <fullName evidence="2">DUF1746 domain-containing protein</fullName>
    </recommendedName>
</protein>
<dbReference type="InParanoid" id="L8GBU0"/>
<name>L8GBU0_PSED2</name>
<dbReference type="PANTHER" id="PTHR39405">
    <property type="entry name" value="DSC E3 UBIQUITIN LIGASE COMPLEX SUBUNIT 4"/>
    <property type="match status" value="1"/>
</dbReference>
<evidence type="ECO:0000313" key="3">
    <source>
        <dbReference type="EMBL" id="ELR10354.1"/>
    </source>
</evidence>
<dbReference type="GO" id="GO:0005783">
    <property type="term" value="C:endoplasmic reticulum"/>
    <property type="evidence" value="ECO:0007669"/>
    <property type="project" value="TreeGrafter"/>
</dbReference>
<dbReference type="AlphaFoldDB" id="L8GBU0"/>
<dbReference type="OrthoDB" id="5428737at2759"/>
<feature type="domain" description="DUF1746" evidence="2">
    <location>
        <begin position="74"/>
        <end position="187"/>
    </location>
</feature>